<keyword evidence="10" id="KW-1185">Reference proteome</keyword>
<evidence type="ECO:0000256" key="3">
    <source>
        <dbReference type="ARBA" id="ARBA00022553"/>
    </source>
</evidence>
<evidence type="ECO:0000256" key="6">
    <source>
        <dbReference type="SAM" id="Coils"/>
    </source>
</evidence>
<proteinExistence type="predicted"/>
<evidence type="ECO:0000256" key="1">
    <source>
        <dbReference type="ARBA" id="ARBA00000085"/>
    </source>
</evidence>
<keyword evidence="4" id="KW-0808">Transferase</keyword>
<dbReference type="InterPro" id="IPR035965">
    <property type="entry name" value="PAS-like_dom_sf"/>
</dbReference>
<dbReference type="SUPFAM" id="SSF55785">
    <property type="entry name" value="PYP-like sensor domain (PAS domain)"/>
    <property type="match status" value="1"/>
</dbReference>
<keyword evidence="3" id="KW-0597">Phosphoprotein</keyword>
<dbReference type="AlphaFoldDB" id="A0A6C0GLG2"/>
<dbReference type="Gene3D" id="3.30.450.40">
    <property type="match status" value="1"/>
</dbReference>
<dbReference type="InterPro" id="IPR003594">
    <property type="entry name" value="HATPase_dom"/>
</dbReference>
<dbReference type="Pfam" id="PF02518">
    <property type="entry name" value="HATPase_c"/>
    <property type="match status" value="1"/>
</dbReference>
<evidence type="ECO:0000256" key="4">
    <source>
        <dbReference type="ARBA" id="ARBA00022679"/>
    </source>
</evidence>
<accession>A0A6C0GLG2</accession>
<dbReference type="PROSITE" id="PS50109">
    <property type="entry name" value="HIS_KIN"/>
    <property type="match status" value="1"/>
</dbReference>
<evidence type="ECO:0000259" key="7">
    <source>
        <dbReference type="PROSITE" id="PS50109"/>
    </source>
</evidence>
<dbReference type="SMART" id="SM00091">
    <property type="entry name" value="PAS"/>
    <property type="match status" value="1"/>
</dbReference>
<dbReference type="CDD" id="cd00082">
    <property type="entry name" value="HisKA"/>
    <property type="match status" value="1"/>
</dbReference>
<organism evidence="9 10">
    <name type="scientific">Rhodocytophaga rosea</name>
    <dbReference type="NCBI Taxonomy" id="2704465"/>
    <lineage>
        <taxon>Bacteria</taxon>
        <taxon>Pseudomonadati</taxon>
        <taxon>Bacteroidota</taxon>
        <taxon>Cytophagia</taxon>
        <taxon>Cytophagales</taxon>
        <taxon>Rhodocytophagaceae</taxon>
        <taxon>Rhodocytophaga</taxon>
    </lineage>
</organism>
<dbReference type="Gene3D" id="3.30.450.20">
    <property type="entry name" value="PAS domain"/>
    <property type="match status" value="1"/>
</dbReference>
<dbReference type="Gene3D" id="1.10.287.130">
    <property type="match status" value="1"/>
</dbReference>
<dbReference type="CDD" id="cd00130">
    <property type="entry name" value="PAS"/>
    <property type="match status" value="1"/>
</dbReference>
<feature type="domain" description="Histidine kinase" evidence="7">
    <location>
        <begin position="344"/>
        <end position="558"/>
    </location>
</feature>
<dbReference type="InterPro" id="IPR036890">
    <property type="entry name" value="HATPase_C_sf"/>
</dbReference>
<evidence type="ECO:0000313" key="9">
    <source>
        <dbReference type="EMBL" id="QHT68858.1"/>
    </source>
</evidence>
<dbReference type="CDD" id="cd00075">
    <property type="entry name" value="HATPase"/>
    <property type="match status" value="1"/>
</dbReference>
<dbReference type="RefSeq" id="WP_162444861.1">
    <property type="nucleotide sequence ID" value="NZ_CP048222.1"/>
</dbReference>
<evidence type="ECO:0000256" key="2">
    <source>
        <dbReference type="ARBA" id="ARBA00012438"/>
    </source>
</evidence>
<dbReference type="PROSITE" id="PS50112">
    <property type="entry name" value="PAS"/>
    <property type="match status" value="1"/>
</dbReference>
<dbReference type="NCBIfam" id="TIGR00229">
    <property type="entry name" value="sensory_box"/>
    <property type="match status" value="1"/>
</dbReference>
<dbReference type="SMART" id="SM00387">
    <property type="entry name" value="HATPase_c"/>
    <property type="match status" value="1"/>
</dbReference>
<dbReference type="PANTHER" id="PTHR43304">
    <property type="entry name" value="PHYTOCHROME-LIKE PROTEIN CPH1"/>
    <property type="match status" value="1"/>
</dbReference>
<keyword evidence="6" id="KW-0175">Coiled coil</keyword>
<dbReference type="InterPro" id="IPR052162">
    <property type="entry name" value="Sensor_kinase/Photoreceptor"/>
</dbReference>
<dbReference type="GO" id="GO:0000155">
    <property type="term" value="F:phosphorelay sensor kinase activity"/>
    <property type="evidence" value="ECO:0007669"/>
    <property type="project" value="InterPro"/>
</dbReference>
<dbReference type="Proteomes" id="UP000480178">
    <property type="component" value="Chromosome"/>
</dbReference>
<comment type="catalytic activity">
    <reaction evidence="1">
        <text>ATP + protein L-histidine = ADP + protein N-phospho-L-histidine.</text>
        <dbReference type="EC" id="2.7.13.3"/>
    </reaction>
</comment>
<dbReference type="SUPFAM" id="SSF55874">
    <property type="entry name" value="ATPase domain of HSP90 chaperone/DNA topoisomerase II/histidine kinase"/>
    <property type="match status" value="1"/>
</dbReference>
<evidence type="ECO:0000313" key="10">
    <source>
        <dbReference type="Proteomes" id="UP000480178"/>
    </source>
</evidence>
<dbReference type="InterPro" id="IPR005467">
    <property type="entry name" value="His_kinase_dom"/>
</dbReference>
<feature type="domain" description="PAS" evidence="8">
    <location>
        <begin position="185"/>
        <end position="255"/>
    </location>
</feature>
<feature type="coiled-coil region" evidence="6">
    <location>
        <begin position="310"/>
        <end position="337"/>
    </location>
</feature>
<dbReference type="PANTHER" id="PTHR43304:SF1">
    <property type="entry name" value="PAC DOMAIN-CONTAINING PROTEIN"/>
    <property type="match status" value="1"/>
</dbReference>
<dbReference type="SMART" id="SM00388">
    <property type="entry name" value="HisKA"/>
    <property type="match status" value="1"/>
</dbReference>
<dbReference type="Gene3D" id="3.30.565.10">
    <property type="entry name" value="Histidine kinase-like ATPase, C-terminal domain"/>
    <property type="match status" value="1"/>
</dbReference>
<dbReference type="InterPro" id="IPR004358">
    <property type="entry name" value="Sig_transdc_His_kin-like_C"/>
</dbReference>
<dbReference type="KEGG" id="rhoz:GXP67_20500"/>
<reference evidence="9 10" key="1">
    <citation type="submission" date="2020-01" db="EMBL/GenBank/DDBJ databases">
        <authorList>
            <person name="Kim M.K."/>
        </authorList>
    </citation>
    <scope>NUCLEOTIDE SEQUENCE [LARGE SCALE GENOMIC DNA]</scope>
    <source>
        <strain evidence="9 10">172606-1</strain>
    </source>
</reference>
<dbReference type="SUPFAM" id="SSF47384">
    <property type="entry name" value="Homodimeric domain of signal transducing histidine kinase"/>
    <property type="match status" value="1"/>
</dbReference>
<dbReference type="EMBL" id="CP048222">
    <property type="protein sequence ID" value="QHT68858.1"/>
    <property type="molecule type" value="Genomic_DNA"/>
</dbReference>
<sequence length="560" mass="64435">METFYPLLEKPTSQAFHQKARKTAIESYPVFDTHEEQQLNDITKLAALICNTPVALINLLDEQGKWLKPKYGLRIPQTEKCLAFCRQTISRKSIFEVKDAWIDERFTNGFQRSTHSNIRFYCGVPLMTSENSMIGSLCVVDFKPKELTIQQKLALETLAKNAATFFELQRQKMQLEIEKKHALSSEKKYRDLVENNQSFICTHDLQGHILSVNPAICKALKYTEEELIGENISCILAPRAIACFSDYMHKVSQNEIFSGVVNVLTKDGVEYFWEYHTIRFEEDGYEPYIIGSAMDITEKHQAKKFLLKSKLELEDRVKERTTQLEQSNQNLLEINQELDTFIYRASHDLRGPLASFLGICQVALMEFTDDKVRHYFKLIADKAVQTNQVLTNLMEVNHIKINYPEKVSINLNQLLKETATELSFLQDQSKEVDIRLECEQDIHVNADHFSIKVICKHILENAIRYKKNNISNPYVNIWFAESEQKDLVIVFEDNGTGIPQHFQQKAFAMFSRCDERSKGSGLGLYLVKKAADKLGGTIQLYSTLGEGTRIELVLPNQQKS</sequence>
<protein>
    <recommendedName>
        <fullName evidence="2">histidine kinase</fullName>
        <ecNumber evidence="2">2.7.13.3</ecNumber>
    </recommendedName>
</protein>
<dbReference type="InterPro" id="IPR000014">
    <property type="entry name" value="PAS"/>
</dbReference>
<gene>
    <name evidence="9" type="ORF">GXP67_20500</name>
</gene>
<evidence type="ECO:0000256" key="5">
    <source>
        <dbReference type="ARBA" id="ARBA00022777"/>
    </source>
</evidence>
<dbReference type="Pfam" id="PF13426">
    <property type="entry name" value="PAS_9"/>
    <property type="match status" value="1"/>
</dbReference>
<name>A0A6C0GLG2_9BACT</name>
<dbReference type="InterPro" id="IPR003661">
    <property type="entry name" value="HisK_dim/P_dom"/>
</dbReference>
<keyword evidence="5" id="KW-0418">Kinase</keyword>
<dbReference type="InterPro" id="IPR036097">
    <property type="entry name" value="HisK_dim/P_sf"/>
</dbReference>
<dbReference type="InterPro" id="IPR029016">
    <property type="entry name" value="GAF-like_dom_sf"/>
</dbReference>
<evidence type="ECO:0000259" key="8">
    <source>
        <dbReference type="PROSITE" id="PS50112"/>
    </source>
</evidence>
<dbReference type="SUPFAM" id="SSF55781">
    <property type="entry name" value="GAF domain-like"/>
    <property type="match status" value="1"/>
</dbReference>
<dbReference type="EC" id="2.7.13.3" evidence="2"/>
<dbReference type="PRINTS" id="PR00344">
    <property type="entry name" value="BCTRLSENSOR"/>
</dbReference>